<reference evidence="1 2" key="2">
    <citation type="journal article" date="2022" name="Mol. Ecol. Resour.">
        <title>The genomes of chicory, endive, great burdock and yacon provide insights into Asteraceae paleo-polyploidization history and plant inulin production.</title>
        <authorList>
            <person name="Fan W."/>
            <person name="Wang S."/>
            <person name="Wang H."/>
            <person name="Wang A."/>
            <person name="Jiang F."/>
            <person name="Liu H."/>
            <person name="Zhao H."/>
            <person name="Xu D."/>
            <person name="Zhang Y."/>
        </authorList>
    </citation>
    <scope>NUCLEOTIDE SEQUENCE [LARGE SCALE GENOMIC DNA]</scope>
    <source>
        <strain evidence="2">cv. Niubang</strain>
    </source>
</reference>
<comment type="caution">
    <text evidence="1">The sequence shown here is derived from an EMBL/GenBank/DDBJ whole genome shotgun (WGS) entry which is preliminary data.</text>
</comment>
<evidence type="ECO:0000313" key="1">
    <source>
        <dbReference type="EMBL" id="KAI3734464.1"/>
    </source>
</evidence>
<proteinExistence type="predicted"/>
<evidence type="ECO:0000313" key="2">
    <source>
        <dbReference type="Proteomes" id="UP001055879"/>
    </source>
</evidence>
<accession>A0ACB9CJN1</accession>
<sequence>MSGTSGNVVHIRGTRVVFDDASIYAALGMTPPPDCVYARLALQTTVEEDDDIAVTLTIPGFGWTMDHRRAIIRSGHLTTAANLWFQFLRHNLMPTLHDGTLSYDKCILLYCILRDHPINLGPIIRSAFREALGRLNARLIFPSLITRLLKHFEVPVDDEDETETHTSCIDQGTIDRMKRSFRFSERSAAQVPLSHGASSSRSWSRATSSQPQVPDAVYGTETWLTILTGQLEEQTVAIRGLQETLATAVSYLSVVDERSQRTASRLAEYWTYAQARDSLLMHHHLDPVLAARFPPFPNILVPTTGTPTEAAASVPPPPNVDADHSGQPPPA</sequence>
<reference evidence="2" key="1">
    <citation type="journal article" date="2022" name="Mol. Ecol. Resour.">
        <title>The genomes of chicory, endive, great burdock and yacon provide insights into Asteraceae palaeo-polyploidization history and plant inulin production.</title>
        <authorList>
            <person name="Fan W."/>
            <person name="Wang S."/>
            <person name="Wang H."/>
            <person name="Wang A."/>
            <person name="Jiang F."/>
            <person name="Liu H."/>
            <person name="Zhao H."/>
            <person name="Xu D."/>
            <person name="Zhang Y."/>
        </authorList>
    </citation>
    <scope>NUCLEOTIDE SEQUENCE [LARGE SCALE GENOMIC DNA]</scope>
    <source>
        <strain evidence="2">cv. Niubang</strain>
    </source>
</reference>
<dbReference type="EMBL" id="CM042050">
    <property type="protein sequence ID" value="KAI3734464.1"/>
    <property type="molecule type" value="Genomic_DNA"/>
</dbReference>
<gene>
    <name evidence="1" type="ORF">L6452_13933</name>
</gene>
<organism evidence="1 2">
    <name type="scientific">Arctium lappa</name>
    <name type="common">Greater burdock</name>
    <name type="synonym">Lappa major</name>
    <dbReference type="NCBI Taxonomy" id="4217"/>
    <lineage>
        <taxon>Eukaryota</taxon>
        <taxon>Viridiplantae</taxon>
        <taxon>Streptophyta</taxon>
        <taxon>Embryophyta</taxon>
        <taxon>Tracheophyta</taxon>
        <taxon>Spermatophyta</taxon>
        <taxon>Magnoliopsida</taxon>
        <taxon>eudicotyledons</taxon>
        <taxon>Gunneridae</taxon>
        <taxon>Pentapetalae</taxon>
        <taxon>asterids</taxon>
        <taxon>campanulids</taxon>
        <taxon>Asterales</taxon>
        <taxon>Asteraceae</taxon>
        <taxon>Carduoideae</taxon>
        <taxon>Cardueae</taxon>
        <taxon>Arctiinae</taxon>
        <taxon>Arctium</taxon>
    </lineage>
</organism>
<keyword evidence="2" id="KW-1185">Reference proteome</keyword>
<name>A0ACB9CJN1_ARCLA</name>
<protein>
    <submittedName>
        <fullName evidence="1">Uncharacterized protein</fullName>
    </submittedName>
</protein>
<dbReference type="Proteomes" id="UP001055879">
    <property type="component" value="Linkage Group LG04"/>
</dbReference>